<sequence length="374" mass="42405">MSSLGDLRNRLSATIAEANAAGWKIIDVVPEEVQAHFQDLSELKQAREYIKEADAREADLQQKLSNTEQKLMAAEQAVKDLPDDHVQRLQDLTIATNSVLFYKSLHEAAENRANNFKKKWRELDQKQANINTVKSRADALQEECEHQKIIISNLITENRSKQNMIETAKDTHERAMEAKNQQLQALKAAQEAEAQFQKERARKYEDLDRERDEFEATVNGLVEDLEDDKVGAVTALNTVSARKRNLEQLHMTILSEVKYLRRALAQCAEVIAQCQPVVQDLVMVAPAYSVQLPETYPNGLREAAYELESFECLRNAMEDQPLDKVRAELGILGASLYNMRNTLVAITDAFTVPNEVSQQTIWDAFRFKLNGAST</sequence>
<proteinExistence type="predicted"/>
<evidence type="ECO:0000313" key="3">
    <source>
        <dbReference type="Proteomes" id="UP000799753"/>
    </source>
</evidence>
<feature type="coiled-coil region" evidence="1">
    <location>
        <begin position="169"/>
        <end position="224"/>
    </location>
</feature>
<organism evidence="2 3">
    <name type="scientific">Massarina eburnea CBS 473.64</name>
    <dbReference type="NCBI Taxonomy" id="1395130"/>
    <lineage>
        <taxon>Eukaryota</taxon>
        <taxon>Fungi</taxon>
        <taxon>Dikarya</taxon>
        <taxon>Ascomycota</taxon>
        <taxon>Pezizomycotina</taxon>
        <taxon>Dothideomycetes</taxon>
        <taxon>Pleosporomycetidae</taxon>
        <taxon>Pleosporales</taxon>
        <taxon>Massarineae</taxon>
        <taxon>Massarinaceae</taxon>
        <taxon>Massarina</taxon>
    </lineage>
</organism>
<evidence type="ECO:0000256" key="1">
    <source>
        <dbReference type="SAM" id="Coils"/>
    </source>
</evidence>
<feature type="coiled-coil region" evidence="1">
    <location>
        <begin position="43"/>
        <end position="77"/>
    </location>
</feature>
<evidence type="ECO:0000313" key="2">
    <source>
        <dbReference type="EMBL" id="KAF2641768.1"/>
    </source>
</evidence>
<gene>
    <name evidence="2" type="ORF">P280DRAFT_479049</name>
</gene>
<keyword evidence="1" id="KW-0175">Coiled coil</keyword>
<dbReference type="EMBL" id="MU006782">
    <property type="protein sequence ID" value="KAF2641768.1"/>
    <property type="molecule type" value="Genomic_DNA"/>
</dbReference>
<name>A0A6A6S5S6_9PLEO</name>
<feature type="coiled-coil region" evidence="1">
    <location>
        <begin position="106"/>
        <end position="143"/>
    </location>
</feature>
<protein>
    <submittedName>
        <fullName evidence="2">Uncharacterized protein</fullName>
    </submittedName>
</protein>
<dbReference type="OrthoDB" id="3777090at2759"/>
<reference evidence="2" key="1">
    <citation type="journal article" date="2020" name="Stud. Mycol.">
        <title>101 Dothideomycetes genomes: a test case for predicting lifestyles and emergence of pathogens.</title>
        <authorList>
            <person name="Haridas S."/>
            <person name="Albert R."/>
            <person name="Binder M."/>
            <person name="Bloem J."/>
            <person name="Labutti K."/>
            <person name="Salamov A."/>
            <person name="Andreopoulos B."/>
            <person name="Baker S."/>
            <person name="Barry K."/>
            <person name="Bills G."/>
            <person name="Bluhm B."/>
            <person name="Cannon C."/>
            <person name="Castanera R."/>
            <person name="Culley D."/>
            <person name="Daum C."/>
            <person name="Ezra D."/>
            <person name="Gonzalez J."/>
            <person name="Henrissat B."/>
            <person name="Kuo A."/>
            <person name="Liang C."/>
            <person name="Lipzen A."/>
            <person name="Lutzoni F."/>
            <person name="Magnuson J."/>
            <person name="Mondo S."/>
            <person name="Nolan M."/>
            <person name="Ohm R."/>
            <person name="Pangilinan J."/>
            <person name="Park H.-J."/>
            <person name="Ramirez L."/>
            <person name="Alfaro M."/>
            <person name="Sun H."/>
            <person name="Tritt A."/>
            <person name="Yoshinaga Y."/>
            <person name="Zwiers L.-H."/>
            <person name="Turgeon B."/>
            <person name="Goodwin S."/>
            <person name="Spatafora J."/>
            <person name="Crous P."/>
            <person name="Grigoriev I."/>
        </authorList>
    </citation>
    <scope>NUCLEOTIDE SEQUENCE</scope>
    <source>
        <strain evidence="2">CBS 473.64</strain>
    </source>
</reference>
<keyword evidence="3" id="KW-1185">Reference proteome</keyword>
<dbReference type="Proteomes" id="UP000799753">
    <property type="component" value="Unassembled WGS sequence"/>
</dbReference>
<accession>A0A6A6S5S6</accession>
<dbReference type="AlphaFoldDB" id="A0A6A6S5S6"/>